<accession>A0AAN9MD74</accession>
<dbReference type="AlphaFoldDB" id="A0AAN9MD74"/>
<protein>
    <submittedName>
        <fullName evidence="1">Uncharacterized protein</fullName>
    </submittedName>
</protein>
<dbReference type="EMBL" id="JAYMYQ010000002">
    <property type="protein sequence ID" value="KAK7349723.1"/>
    <property type="molecule type" value="Genomic_DNA"/>
</dbReference>
<organism evidence="1 2">
    <name type="scientific">Canavalia gladiata</name>
    <name type="common">Sword bean</name>
    <name type="synonym">Dolichos gladiatus</name>
    <dbReference type="NCBI Taxonomy" id="3824"/>
    <lineage>
        <taxon>Eukaryota</taxon>
        <taxon>Viridiplantae</taxon>
        <taxon>Streptophyta</taxon>
        <taxon>Embryophyta</taxon>
        <taxon>Tracheophyta</taxon>
        <taxon>Spermatophyta</taxon>
        <taxon>Magnoliopsida</taxon>
        <taxon>eudicotyledons</taxon>
        <taxon>Gunneridae</taxon>
        <taxon>Pentapetalae</taxon>
        <taxon>rosids</taxon>
        <taxon>fabids</taxon>
        <taxon>Fabales</taxon>
        <taxon>Fabaceae</taxon>
        <taxon>Papilionoideae</taxon>
        <taxon>50 kb inversion clade</taxon>
        <taxon>NPAAA clade</taxon>
        <taxon>indigoferoid/millettioid clade</taxon>
        <taxon>Phaseoleae</taxon>
        <taxon>Canavalia</taxon>
    </lineage>
</organism>
<gene>
    <name evidence="1" type="ORF">VNO77_07334</name>
</gene>
<dbReference type="Proteomes" id="UP001367508">
    <property type="component" value="Unassembled WGS sequence"/>
</dbReference>
<evidence type="ECO:0000313" key="2">
    <source>
        <dbReference type="Proteomes" id="UP001367508"/>
    </source>
</evidence>
<sequence>MRCLQQHMHEILPPLSERTTSCKHLIMEGSLWRTDPLHLPSESSKLTHSEGLENLSKTSNRLRNLCSIQGSNYNHKIIPSFLLAISQKDQGEGQLERNLDSRLRQYDRVKVAILWTAYLNRGCEHMAKKKQWQVAYTRRMGRIHIVPYKGKESFTNISSFALLDYPHTSMMPIMLKTPCTKVCPRHAEEAAEKPLASILHRPPPRIAQPSMCEGLSRFWGTFLVDAMQVQADAKSRSRPCRLQTRIPYASDFIQLRVQFVTRSTQSSLSV</sequence>
<keyword evidence="2" id="KW-1185">Reference proteome</keyword>
<comment type="caution">
    <text evidence="1">The sequence shown here is derived from an EMBL/GenBank/DDBJ whole genome shotgun (WGS) entry which is preliminary data.</text>
</comment>
<name>A0AAN9MD74_CANGL</name>
<reference evidence="1 2" key="1">
    <citation type="submission" date="2024-01" db="EMBL/GenBank/DDBJ databases">
        <title>The genomes of 5 underutilized Papilionoideae crops provide insights into root nodulation and disease resistanc.</title>
        <authorList>
            <person name="Jiang F."/>
        </authorList>
    </citation>
    <scope>NUCLEOTIDE SEQUENCE [LARGE SCALE GENOMIC DNA]</scope>
    <source>
        <strain evidence="1">LVBAO_FW01</strain>
        <tissue evidence="1">Leaves</tissue>
    </source>
</reference>
<evidence type="ECO:0000313" key="1">
    <source>
        <dbReference type="EMBL" id="KAK7349723.1"/>
    </source>
</evidence>
<proteinExistence type="predicted"/>